<dbReference type="Pfam" id="PF00702">
    <property type="entry name" value="Hydrolase"/>
    <property type="match status" value="1"/>
</dbReference>
<dbReference type="Pfam" id="PF00403">
    <property type="entry name" value="HMA"/>
    <property type="match status" value="1"/>
</dbReference>
<dbReference type="SUPFAM" id="SSF81653">
    <property type="entry name" value="Calcium ATPase, transduction domain A"/>
    <property type="match status" value="1"/>
</dbReference>
<evidence type="ECO:0000256" key="5">
    <source>
        <dbReference type="ARBA" id="ARBA00022741"/>
    </source>
</evidence>
<evidence type="ECO:0000256" key="10">
    <source>
        <dbReference type="ARBA" id="ARBA00049360"/>
    </source>
</evidence>
<keyword evidence="9 12" id="KW-0472">Membrane</keyword>
<comment type="catalytic activity">
    <reaction evidence="10">
        <text>ATP + H2O = ADP + phosphate + H(+)</text>
        <dbReference type="Rhea" id="RHEA:13065"/>
        <dbReference type="ChEBI" id="CHEBI:15377"/>
        <dbReference type="ChEBI" id="CHEBI:15378"/>
        <dbReference type="ChEBI" id="CHEBI:30616"/>
        <dbReference type="ChEBI" id="CHEBI:43474"/>
        <dbReference type="ChEBI" id="CHEBI:456216"/>
    </reaction>
</comment>
<dbReference type="InterPro" id="IPR023298">
    <property type="entry name" value="ATPase_P-typ_TM_dom_sf"/>
</dbReference>
<dbReference type="InterPro" id="IPR036163">
    <property type="entry name" value="HMA_dom_sf"/>
</dbReference>
<dbReference type="NCBIfam" id="TIGR01525">
    <property type="entry name" value="ATPase-IB_hvy"/>
    <property type="match status" value="1"/>
</dbReference>
<dbReference type="PROSITE" id="PS01229">
    <property type="entry name" value="COF_2"/>
    <property type="match status" value="1"/>
</dbReference>
<feature type="domain" description="HMA" evidence="13">
    <location>
        <begin position="4"/>
        <end position="68"/>
    </location>
</feature>
<dbReference type="InterPro" id="IPR044492">
    <property type="entry name" value="P_typ_ATPase_HD_dom"/>
</dbReference>
<dbReference type="PRINTS" id="PR00119">
    <property type="entry name" value="CATATPASE"/>
</dbReference>
<dbReference type="InterPro" id="IPR036412">
    <property type="entry name" value="HAD-like_sf"/>
</dbReference>
<dbReference type="InterPro" id="IPR001757">
    <property type="entry name" value="P_typ_ATPase"/>
</dbReference>
<dbReference type="Gene3D" id="3.40.1110.10">
    <property type="entry name" value="Calcium-transporting ATPase, cytoplasmic domain N"/>
    <property type="match status" value="1"/>
</dbReference>
<dbReference type="InterPro" id="IPR023214">
    <property type="entry name" value="HAD_sf"/>
</dbReference>
<evidence type="ECO:0000256" key="6">
    <source>
        <dbReference type="ARBA" id="ARBA00022840"/>
    </source>
</evidence>
<dbReference type="SFLD" id="SFLDS00003">
    <property type="entry name" value="Haloacid_Dehalogenase"/>
    <property type="match status" value="1"/>
</dbReference>
<evidence type="ECO:0000256" key="7">
    <source>
        <dbReference type="ARBA" id="ARBA00022967"/>
    </source>
</evidence>
<sequence length="744" mass="76959">MTENTATLEISGMTCASCVARVEKRLTRLDGVAAEVNLATEKASVRYPDAISVDELVAAVEAAGYSAAIVPEKRVQASGPEEPPANPEPDPLRTRLLVSAILSVPVVILAMVPAWQFTNWQWLSLALAAPVVVWGGYPFHRATWVNLRHGALTMDTLITMGTGAAFAWSIWALFFGTAGMPGMTHEFRLFTPDADATSAIYLEVAAGVTVFLLLGRYLEQRSKRSAGQALRALLELGARDVTVLRPDAPADVPRETTITIGDLAVGDLFVVRPGEKIATDGVVQSGFAAVDESMLTGESLPVDVRTGDSVTGATIAGGGRLVVRATRVGSDTKLAQMARLVEAAQLGKGRVQRLADRISAIFVPAVIALAVLVLAAWVLTGNPVSSGFTAAVAVLIIACPCALGLATPVALLVGTSRGAQSGILITGPEALERVRGIDVIVLDKTGTVTTGVMTLTEVTATDDTALSRAASLEAYSEHPIARALVAGAATDSLRPVSGFVSASGLGVTGTVDGAHVVVGRPAFAADHGCVMPTSLAAAVATAEAAGATVVVAGWDGEVRGIFAVSDRVKPGARAAVDRLKRQGLTPVLLTGDNERAANRVATEVGIDRVIAGVLPEQKVDEVQRLQRAGQRVAMVGDGVNDAAALATAELGLAMGTGTDAAMSAADITLVRAELGAVADAVALSRRTLGTIHGNLFWAFAYNVAALPLAAFGLLNPMVAGAAMAFSSVFVVLNSLRLRRFRPGD</sequence>
<dbReference type="InterPro" id="IPR006121">
    <property type="entry name" value="HMA_dom"/>
</dbReference>
<dbReference type="PANTHER" id="PTHR43520:SF8">
    <property type="entry name" value="P-TYPE CU(+) TRANSPORTER"/>
    <property type="match status" value="1"/>
</dbReference>
<dbReference type="PANTHER" id="PTHR43520">
    <property type="entry name" value="ATP7, ISOFORM B"/>
    <property type="match status" value="1"/>
</dbReference>
<name>A0A1I5BMU4_9MICO</name>
<dbReference type="GO" id="GO:0016887">
    <property type="term" value="F:ATP hydrolysis activity"/>
    <property type="evidence" value="ECO:0007669"/>
    <property type="project" value="InterPro"/>
</dbReference>
<keyword evidence="12" id="KW-1003">Cell membrane</keyword>
<dbReference type="AlphaFoldDB" id="A0A1I5BMU4"/>
<dbReference type="SUPFAM" id="SSF55008">
    <property type="entry name" value="HMA, heavy metal-associated domain"/>
    <property type="match status" value="1"/>
</dbReference>
<keyword evidence="6 12" id="KW-0067">ATP-binding</keyword>
<evidence type="ECO:0000256" key="12">
    <source>
        <dbReference type="RuleBase" id="RU362081"/>
    </source>
</evidence>
<dbReference type="SFLD" id="SFLDF00027">
    <property type="entry name" value="p-type_atpase"/>
    <property type="match status" value="1"/>
</dbReference>
<dbReference type="OrthoDB" id="7059309at2"/>
<keyword evidence="7" id="KW-1278">Translocase</keyword>
<dbReference type="RefSeq" id="WP_090710952.1">
    <property type="nucleotide sequence ID" value="NZ_FOVM01000005.1"/>
</dbReference>
<dbReference type="InterPro" id="IPR018303">
    <property type="entry name" value="ATPase_P-typ_P_site"/>
</dbReference>
<feature type="transmembrane region" description="Helical" evidence="12">
    <location>
        <begin position="358"/>
        <end position="379"/>
    </location>
</feature>
<dbReference type="CDD" id="cd00371">
    <property type="entry name" value="HMA"/>
    <property type="match status" value="1"/>
</dbReference>
<comment type="similarity">
    <text evidence="2 12">Belongs to the cation transport ATPase (P-type) (TC 3.A.3) family. Type IB subfamily.</text>
</comment>
<feature type="transmembrane region" description="Helical" evidence="12">
    <location>
        <begin position="694"/>
        <end position="711"/>
    </location>
</feature>
<dbReference type="SUPFAM" id="SSF56784">
    <property type="entry name" value="HAD-like"/>
    <property type="match status" value="1"/>
</dbReference>
<evidence type="ECO:0000259" key="13">
    <source>
        <dbReference type="PROSITE" id="PS50846"/>
    </source>
</evidence>
<dbReference type="GO" id="GO:0005524">
    <property type="term" value="F:ATP binding"/>
    <property type="evidence" value="ECO:0007669"/>
    <property type="project" value="UniProtKB-UniRule"/>
</dbReference>
<dbReference type="FunFam" id="2.70.150.10:FF:000002">
    <property type="entry name" value="Copper-transporting ATPase 1, putative"/>
    <property type="match status" value="1"/>
</dbReference>
<dbReference type="InterPro" id="IPR017969">
    <property type="entry name" value="Heavy-metal-associated_CS"/>
</dbReference>
<dbReference type="Gene3D" id="2.70.150.10">
    <property type="entry name" value="Calcium-transporting ATPase, cytoplasmic transduction domain A"/>
    <property type="match status" value="1"/>
</dbReference>
<proteinExistence type="inferred from homology"/>
<feature type="transmembrane region" description="Helical" evidence="12">
    <location>
        <begin position="391"/>
        <end position="413"/>
    </location>
</feature>
<feature type="transmembrane region" description="Helical" evidence="12">
    <location>
        <begin position="198"/>
        <end position="218"/>
    </location>
</feature>
<keyword evidence="3 12" id="KW-0812">Transmembrane</keyword>
<protein>
    <recommendedName>
        <fullName evidence="11">Cation-transporting P-type ATPase B</fullName>
    </recommendedName>
</protein>
<evidence type="ECO:0000256" key="8">
    <source>
        <dbReference type="ARBA" id="ARBA00022989"/>
    </source>
</evidence>
<dbReference type="SUPFAM" id="SSF81665">
    <property type="entry name" value="Calcium ATPase, transmembrane domain M"/>
    <property type="match status" value="1"/>
</dbReference>
<evidence type="ECO:0000256" key="4">
    <source>
        <dbReference type="ARBA" id="ARBA00022723"/>
    </source>
</evidence>
<dbReference type="PROSITE" id="PS01047">
    <property type="entry name" value="HMA_1"/>
    <property type="match status" value="1"/>
</dbReference>
<dbReference type="GO" id="GO:0055070">
    <property type="term" value="P:copper ion homeostasis"/>
    <property type="evidence" value="ECO:0007669"/>
    <property type="project" value="TreeGrafter"/>
</dbReference>
<gene>
    <name evidence="14" type="ORF">SAMN05216219_1982</name>
</gene>
<accession>A0A1I5BMU4</accession>
<feature type="transmembrane region" description="Helical" evidence="12">
    <location>
        <begin position="120"/>
        <end position="137"/>
    </location>
</feature>
<keyword evidence="5 12" id="KW-0547">Nucleotide-binding</keyword>
<dbReference type="InterPro" id="IPR027256">
    <property type="entry name" value="P-typ_ATPase_IB"/>
</dbReference>
<dbReference type="GO" id="GO:0043682">
    <property type="term" value="F:P-type divalent copper transporter activity"/>
    <property type="evidence" value="ECO:0007669"/>
    <property type="project" value="TreeGrafter"/>
</dbReference>
<organism evidence="14 15">
    <name type="scientific">Mycetocola miduiensis</name>
    <dbReference type="NCBI Taxonomy" id="995034"/>
    <lineage>
        <taxon>Bacteria</taxon>
        <taxon>Bacillati</taxon>
        <taxon>Actinomycetota</taxon>
        <taxon>Actinomycetes</taxon>
        <taxon>Micrococcales</taxon>
        <taxon>Microbacteriaceae</taxon>
        <taxon>Mycetocola</taxon>
    </lineage>
</organism>
<evidence type="ECO:0000256" key="9">
    <source>
        <dbReference type="ARBA" id="ARBA00023136"/>
    </source>
</evidence>
<dbReference type="NCBIfam" id="TIGR01511">
    <property type="entry name" value="ATPase-IB1_Cu"/>
    <property type="match status" value="1"/>
</dbReference>
<dbReference type="Gene3D" id="3.30.70.100">
    <property type="match status" value="1"/>
</dbReference>
<dbReference type="Proteomes" id="UP000198867">
    <property type="component" value="Unassembled WGS sequence"/>
</dbReference>
<feature type="transmembrane region" description="Helical" evidence="12">
    <location>
        <begin position="157"/>
        <end position="178"/>
    </location>
</feature>
<dbReference type="PROSITE" id="PS50846">
    <property type="entry name" value="HMA_2"/>
    <property type="match status" value="1"/>
</dbReference>
<dbReference type="PRINTS" id="PR00120">
    <property type="entry name" value="HATPASE"/>
</dbReference>
<feature type="transmembrane region" description="Helical" evidence="12">
    <location>
        <begin position="717"/>
        <end position="735"/>
    </location>
</feature>
<comment type="subcellular location">
    <subcellularLocation>
        <location evidence="1">Cell membrane</location>
        <topology evidence="1">Multi-pass membrane protein</topology>
    </subcellularLocation>
</comment>
<dbReference type="InterPro" id="IPR059000">
    <property type="entry name" value="ATPase_P-type_domA"/>
</dbReference>
<evidence type="ECO:0000256" key="1">
    <source>
        <dbReference type="ARBA" id="ARBA00004651"/>
    </source>
</evidence>
<dbReference type="GO" id="GO:0005886">
    <property type="term" value="C:plasma membrane"/>
    <property type="evidence" value="ECO:0007669"/>
    <property type="project" value="UniProtKB-SubCell"/>
</dbReference>
<keyword evidence="4 12" id="KW-0479">Metal-binding</keyword>
<evidence type="ECO:0000313" key="15">
    <source>
        <dbReference type="Proteomes" id="UP000198867"/>
    </source>
</evidence>
<evidence type="ECO:0000256" key="11">
    <source>
        <dbReference type="ARBA" id="ARBA00074171"/>
    </source>
</evidence>
<dbReference type="SFLD" id="SFLDG00002">
    <property type="entry name" value="C1.7:_P-type_atpase_like"/>
    <property type="match status" value="1"/>
</dbReference>
<dbReference type="NCBIfam" id="TIGR01494">
    <property type="entry name" value="ATPase_P-type"/>
    <property type="match status" value="1"/>
</dbReference>
<evidence type="ECO:0000256" key="2">
    <source>
        <dbReference type="ARBA" id="ARBA00006024"/>
    </source>
</evidence>
<dbReference type="CDD" id="cd02094">
    <property type="entry name" value="P-type_ATPase_Cu-like"/>
    <property type="match status" value="1"/>
</dbReference>
<dbReference type="InterPro" id="IPR023299">
    <property type="entry name" value="ATPase_P-typ_cyto_dom_N"/>
</dbReference>
<keyword evidence="15" id="KW-1185">Reference proteome</keyword>
<dbReference type="STRING" id="995034.SAMN05216219_1982"/>
<dbReference type="EMBL" id="FOVM01000005">
    <property type="protein sequence ID" value="SFN75946.1"/>
    <property type="molecule type" value="Genomic_DNA"/>
</dbReference>
<evidence type="ECO:0000256" key="3">
    <source>
        <dbReference type="ARBA" id="ARBA00022692"/>
    </source>
</evidence>
<dbReference type="Gene3D" id="3.40.50.1000">
    <property type="entry name" value="HAD superfamily/HAD-like"/>
    <property type="match status" value="1"/>
</dbReference>
<dbReference type="PROSITE" id="PS00154">
    <property type="entry name" value="ATPASE_E1_E2"/>
    <property type="match status" value="1"/>
</dbReference>
<feature type="transmembrane region" description="Helical" evidence="12">
    <location>
        <begin position="96"/>
        <end position="114"/>
    </location>
</feature>
<evidence type="ECO:0000313" key="14">
    <source>
        <dbReference type="EMBL" id="SFN75946.1"/>
    </source>
</evidence>
<dbReference type="Pfam" id="PF00122">
    <property type="entry name" value="E1-E2_ATPase"/>
    <property type="match status" value="1"/>
</dbReference>
<dbReference type="GO" id="GO:0005507">
    <property type="term" value="F:copper ion binding"/>
    <property type="evidence" value="ECO:0007669"/>
    <property type="project" value="TreeGrafter"/>
</dbReference>
<keyword evidence="8 12" id="KW-1133">Transmembrane helix</keyword>
<dbReference type="FunFam" id="3.30.70.100:FF:000005">
    <property type="entry name" value="Copper-exporting P-type ATPase A"/>
    <property type="match status" value="1"/>
</dbReference>
<reference evidence="15" key="1">
    <citation type="submission" date="2016-10" db="EMBL/GenBank/DDBJ databases">
        <authorList>
            <person name="Varghese N."/>
            <person name="Submissions S."/>
        </authorList>
    </citation>
    <scope>NUCLEOTIDE SEQUENCE [LARGE SCALE GENOMIC DNA]</scope>
    <source>
        <strain evidence="15">CGMCC 1.11101</strain>
    </source>
</reference>
<dbReference type="InterPro" id="IPR008250">
    <property type="entry name" value="ATPase_P-typ_transduc_dom_A_sf"/>
</dbReference>